<keyword evidence="1" id="KW-0812">Transmembrane</keyword>
<keyword evidence="3" id="KW-1185">Reference proteome</keyword>
<dbReference type="EMBL" id="QKWP01000485">
    <property type="protein sequence ID" value="RIB19268.1"/>
    <property type="molecule type" value="Genomic_DNA"/>
</dbReference>
<dbReference type="AlphaFoldDB" id="A0A397VC21"/>
<organism evidence="2 3">
    <name type="scientific">Gigaspora rosea</name>
    <dbReference type="NCBI Taxonomy" id="44941"/>
    <lineage>
        <taxon>Eukaryota</taxon>
        <taxon>Fungi</taxon>
        <taxon>Fungi incertae sedis</taxon>
        <taxon>Mucoromycota</taxon>
        <taxon>Glomeromycotina</taxon>
        <taxon>Glomeromycetes</taxon>
        <taxon>Diversisporales</taxon>
        <taxon>Gigasporaceae</taxon>
        <taxon>Gigaspora</taxon>
    </lineage>
</organism>
<protein>
    <submittedName>
        <fullName evidence="2">Uncharacterized protein</fullName>
    </submittedName>
</protein>
<name>A0A397VC21_9GLOM</name>
<keyword evidence="1" id="KW-0472">Membrane</keyword>
<evidence type="ECO:0000313" key="3">
    <source>
        <dbReference type="Proteomes" id="UP000266673"/>
    </source>
</evidence>
<feature type="transmembrane region" description="Helical" evidence="1">
    <location>
        <begin position="51"/>
        <end position="70"/>
    </location>
</feature>
<proteinExistence type="predicted"/>
<gene>
    <name evidence="2" type="ORF">C2G38_2182351</name>
</gene>
<dbReference type="Proteomes" id="UP000266673">
    <property type="component" value="Unassembled WGS sequence"/>
</dbReference>
<evidence type="ECO:0000256" key="1">
    <source>
        <dbReference type="SAM" id="Phobius"/>
    </source>
</evidence>
<sequence length="77" mass="9092">MGHLTLEMTRDWSLFTRVIWVISGHLPSLLVEGDTTAFRLKRNAYNPVKKVKLNFSIIFLIFAEYLWNYITQVMEIT</sequence>
<comment type="caution">
    <text evidence="2">The sequence shown here is derived from an EMBL/GenBank/DDBJ whole genome shotgun (WGS) entry which is preliminary data.</text>
</comment>
<accession>A0A397VC21</accession>
<evidence type="ECO:0000313" key="2">
    <source>
        <dbReference type="EMBL" id="RIB19268.1"/>
    </source>
</evidence>
<keyword evidence="1" id="KW-1133">Transmembrane helix</keyword>
<reference evidence="2 3" key="1">
    <citation type="submission" date="2018-06" db="EMBL/GenBank/DDBJ databases">
        <title>Comparative genomics reveals the genomic features of Rhizophagus irregularis, R. cerebriforme, R. diaphanum and Gigaspora rosea, and their symbiotic lifestyle signature.</title>
        <authorList>
            <person name="Morin E."/>
            <person name="San Clemente H."/>
            <person name="Chen E.C.H."/>
            <person name="De La Providencia I."/>
            <person name="Hainaut M."/>
            <person name="Kuo A."/>
            <person name="Kohler A."/>
            <person name="Murat C."/>
            <person name="Tang N."/>
            <person name="Roy S."/>
            <person name="Loubradou J."/>
            <person name="Henrissat B."/>
            <person name="Grigoriev I.V."/>
            <person name="Corradi N."/>
            <person name="Roux C."/>
            <person name="Martin F.M."/>
        </authorList>
    </citation>
    <scope>NUCLEOTIDE SEQUENCE [LARGE SCALE GENOMIC DNA]</scope>
    <source>
        <strain evidence="2 3">DAOM 194757</strain>
    </source>
</reference>